<feature type="compositionally biased region" description="Basic and acidic residues" evidence="1">
    <location>
        <begin position="15"/>
        <end position="62"/>
    </location>
</feature>
<evidence type="ECO:0000313" key="3">
    <source>
        <dbReference type="Proteomes" id="UP000316096"/>
    </source>
</evidence>
<name>A0A543CK08_9ACTN</name>
<keyword evidence="3" id="KW-1185">Reference proteome</keyword>
<reference evidence="2 3" key="1">
    <citation type="submission" date="2019-06" db="EMBL/GenBank/DDBJ databases">
        <title>Sequencing the genomes of 1000 actinobacteria strains.</title>
        <authorList>
            <person name="Klenk H.-P."/>
        </authorList>
    </citation>
    <scope>NUCLEOTIDE SEQUENCE [LARGE SCALE GENOMIC DNA]</scope>
    <source>
        <strain evidence="2 3">DSM 102200</strain>
    </source>
</reference>
<dbReference type="Proteomes" id="UP000316096">
    <property type="component" value="Unassembled WGS sequence"/>
</dbReference>
<feature type="region of interest" description="Disordered" evidence="1">
    <location>
        <begin position="1"/>
        <end position="211"/>
    </location>
</feature>
<dbReference type="EMBL" id="VFOZ01000001">
    <property type="protein sequence ID" value="TQL97380.1"/>
    <property type="molecule type" value="Genomic_DNA"/>
</dbReference>
<evidence type="ECO:0000313" key="2">
    <source>
        <dbReference type="EMBL" id="TQL97380.1"/>
    </source>
</evidence>
<sequence length="278" mass="30249">MTMRQTPRARAPEGPSRRLRECSERGCSERGCSEHGCSEHGCSEHGCSERKRGEHKRGERKLTGRHTSPAAEARASKQKISQPSTHSTHLAPHNTRPPSGSPDRPRAEEPPKAPEDARASEEVAARRDRPGQGSGNGRHDRPRPSSERPTQPPQKTENQQLNPQEEGSDTNSRNAAARSRSVITYHGNEATPAGGESGGRPGRSGSGGVEPVPFFRGSPLVNLKRGPGHRQQERIPGVPSVCRFDICCPIAERCVEWWSFSGTTDAIASVSHIRTYAT</sequence>
<feature type="compositionally biased region" description="Basic and acidic residues" evidence="1">
    <location>
        <begin position="137"/>
        <end position="146"/>
    </location>
</feature>
<accession>A0A543CK08</accession>
<proteinExistence type="predicted"/>
<feature type="compositionally biased region" description="Basic and acidic residues" evidence="1">
    <location>
        <begin position="103"/>
        <end position="130"/>
    </location>
</feature>
<evidence type="ECO:0000256" key="1">
    <source>
        <dbReference type="SAM" id="MobiDB-lite"/>
    </source>
</evidence>
<feature type="compositionally biased region" description="Gly residues" evidence="1">
    <location>
        <begin position="195"/>
        <end position="208"/>
    </location>
</feature>
<comment type="caution">
    <text evidence="2">The sequence shown here is derived from an EMBL/GenBank/DDBJ whole genome shotgun (WGS) entry which is preliminary data.</text>
</comment>
<feature type="compositionally biased region" description="Polar residues" evidence="1">
    <location>
        <begin position="147"/>
        <end position="174"/>
    </location>
</feature>
<feature type="compositionally biased region" description="Polar residues" evidence="1">
    <location>
        <begin position="78"/>
        <end position="88"/>
    </location>
</feature>
<dbReference type="AlphaFoldDB" id="A0A543CK08"/>
<protein>
    <submittedName>
        <fullName evidence="2">Uncharacterized protein</fullName>
    </submittedName>
</protein>
<organism evidence="2 3">
    <name type="scientific">Actinoallomurus bryophytorum</name>
    <dbReference type="NCBI Taxonomy" id="1490222"/>
    <lineage>
        <taxon>Bacteria</taxon>
        <taxon>Bacillati</taxon>
        <taxon>Actinomycetota</taxon>
        <taxon>Actinomycetes</taxon>
        <taxon>Streptosporangiales</taxon>
        <taxon>Thermomonosporaceae</taxon>
        <taxon>Actinoallomurus</taxon>
    </lineage>
</organism>
<gene>
    <name evidence="2" type="ORF">FB559_2960</name>
</gene>